<name>A0ACC0C122_CATRO</name>
<proteinExistence type="predicted"/>
<sequence>MVPNACDTRLDLYRIQLRGNDHTYWETHHASHIEAWGITRVYIGNPANRDTRSHGYQPAGVDRRMITSMLPEVDDMASVVIQQPHADPSQMVVFAKKVQTIIRRCIVSIGSTLGCTPSQHDIQQTFPIQPSRHRPQEHVPDRGALGVKRGARKQLGRGAGGGRPPVPPVPHRHEHVDPTTHQTYLP</sequence>
<protein>
    <submittedName>
        <fullName evidence="1">Uncharacterized protein</fullName>
    </submittedName>
</protein>
<accession>A0ACC0C122</accession>
<reference evidence="2" key="1">
    <citation type="journal article" date="2023" name="Nat. Plants">
        <title>Single-cell RNA sequencing provides a high-resolution roadmap for understanding the multicellular compartmentation of specialized metabolism.</title>
        <authorList>
            <person name="Sun S."/>
            <person name="Shen X."/>
            <person name="Li Y."/>
            <person name="Li Y."/>
            <person name="Wang S."/>
            <person name="Li R."/>
            <person name="Zhang H."/>
            <person name="Shen G."/>
            <person name="Guo B."/>
            <person name="Wei J."/>
            <person name="Xu J."/>
            <person name="St-Pierre B."/>
            <person name="Chen S."/>
            <person name="Sun C."/>
        </authorList>
    </citation>
    <scope>NUCLEOTIDE SEQUENCE [LARGE SCALE GENOMIC DNA]</scope>
</reference>
<evidence type="ECO:0000313" key="2">
    <source>
        <dbReference type="Proteomes" id="UP001060085"/>
    </source>
</evidence>
<dbReference type="Proteomes" id="UP001060085">
    <property type="component" value="Linkage Group LG02"/>
</dbReference>
<dbReference type="EMBL" id="CM044702">
    <property type="protein sequence ID" value="KAI5678591.1"/>
    <property type="molecule type" value="Genomic_DNA"/>
</dbReference>
<evidence type="ECO:0000313" key="1">
    <source>
        <dbReference type="EMBL" id="KAI5678591.1"/>
    </source>
</evidence>
<gene>
    <name evidence="1" type="ORF">M9H77_09541</name>
</gene>
<comment type="caution">
    <text evidence="1">The sequence shown here is derived from an EMBL/GenBank/DDBJ whole genome shotgun (WGS) entry which is preliminary data.</text>
</comment>
<organism evidence="1 2">
    <name type="scientific">Catharanthus roseus</name>
    <name type="common">Madagascar periwinkle</name>
    <name type="synonym">Vinca rosea</name>
    <dbReference type="NCBI Taxonomy" id="4058"/>
    <lineage>
        <taxon>Eukaryota</taxon>
        <taxon>Viridiplantae</taxon>
        <taxon>Streptophyta</taxon>
        <taxon>Embryophyta</taxon>
        <taxon>Tracheophyta</taxon>
        <taxon>Spermatophyta</taxon>
        <taxon>Magnoliopsida</taxon>
        <taxon>eudicotyledons</taxon>
        <taxon>Gunneridae</taxon>
        <taxon>Pentapetalae</taxon>
        <taxon>asterids</taxon>
        <taxon>lamiids</taxon>
        <taxon>Gentianales</taxon>
        <taxon>Apocynaceae</taxon>
        <taxon>Rauvolfioideae</taxon>
        <taxon>Vinceae</taxon>
        <taxon>Catharanthinae</taxon>
        <taxon>Catharanthus</taxon>
    </lineage>
</organism>
<keyword evidence="2" id="KW-1185">Reference proteome</keyword>